<organism evidence="2 3">
    <name type="scientific">Stenotrophomonas rhizophila</name>
    <dbReference type="NCBI Taxonomy" id="216778"/>
    <lineage>
        <taxon>Bacteria</taxon>
        <taxon>Pseudomonadati</taxon>
        <taxon>Pseudomonadota</taxon>
        <taxon>Gammaproteobacteria</taxon>
        <taxon>Lysobacterales</taxon>
        <taxon>Lysobacteraceae</taxon>
        <taxon>Stenotrophomonas</taxon>
    </lineage>
</organism>
<accession>A0AAP5AJI1</accession>
<dbReference type="EMBL" id="JAUTAS010000001">
    <property type="protein sequence ID" value="MDQ1109857.1"/>
    <property type="molecule type" value="Genomic_DNA"/>
</dbReference>
<feature type="transmembrane region" description="Helical" evidence="1">
    <location>
        <begin position="118"/>
        <end position="137"/>
    </location>
</feature>
<comment type="caution">
    <text evidence="2">The sequence shown here is derived from an EMBL/GenBank/DDBJ whole genome shotgun (WGS) entry which is preliminary data.</text>
</comment>
<evidence type="ECO:0008006" key="4">
    <source>
        <dbReference type="Google" id="ProtNLM"/>
    </source>
</evidence>
<keyword evidence="1" id="KW-0812">Transmembrane</keyword>
<feature type="transmembrane region" description="Helical" evidence="1">
    <location>
        <begin position="49"/>
        <end position="73"/>
    </location>
</feature>
<feature type="transmembrane region" description="Helical" evidence="1">
    <location>
        <begin position="85"/>
        <end position="106"/>
    </location>
</feature>
<gene>
    <name evidence="2" type="ORF">QE424_003016</name>
</gene>
<keyword evidence="1" id="KW-0472">Membrane</keyword>
<sequence>MGETLQRRLYIAQALLLGLPALVAGGGVAGLALYVFFDRHGYMANREGLFLLGWALAGVCGLLGWAWLSVVYLRRGRTALRSTGLLPWVGLGLGVVAALGVVALVAYNSLSGSSWRALGYLIVGPPLLVCSAHLLWLRAVPAAAGES</sequence>
<evidence type="ECO:0000313" key="3">
    <source>
        <dbReference type="Proteomes" id="UP001226084"/>
    </source>
</evidence>
<dbReference type="AlphaFoldDB" id="A0AAP5AJI1"/>
<keyword evidence="1" id="KW-1133">Transmembrane helix</keyword>
<dbReference type="Proteomes" id="UP001226084">
    <property type="component" value="Unassembled WGS sequence"/>
</dbReference>
<evidence type="ECO:0000313" key="2">
    <source>
        <dbReference type="EMBL" id="MDQ1109857.1"/>
    </source>
</evidence>
<protein>
    <recommendedName>
        <fullName evidence="4">Transmembrane protein</fullName>
    </recommendedName>
</protein>
<proteinExistence type="predicted"/>
<dbReference type="RefSeq" id="WP_210132022.1">
    <property type="nucleotide sequence ID" value="NZ_CP088000.1"/>
</dbReference>
<name>A0AAP5AJI1_9GAMM</name>
<reference evidence="2" key="1">
    <citation type="submission" date="2023-07" db="EMBL/GenBank/DDBJ databases">
        <title>Functional and genomic diversity of the sorghum phyllosphere microbiome.</title>
        <authorList>
            <person name="Shade A."/>
        </authorList>
    </citation>
    <scope>NUCLEOTIDE SEQUENCE</scope>
    <source>
        <strain evidence="2">SORGH_AS_0457</strain>
    </source>
</reference>
<feature type="transmembrane region" description="Helical" evidence="1">
    <location>
        <begin position="12"/>
        <end position="37"/>
    </location>
</feature>
<evidence type="ECO:0000256" key="1">
    <source>
        <dbReference type="SAM" id="Phobius"/>
    </source>
</evidence>